<reference evidence="5" key="2">
    <citation type="submission" date="2023-06" db="EMBL/GenBank/DDBJ databases">
        <authorList>
            <person name="Ma L."/>
            <person name="Liu K.-W."/>
            <person name="Li Z."/>
            <person name="Hsiao Y.-Y."/>
            <person name="Qi Y."/>
            <person name="Fu T."/>
            <person name="Tang G."/>
            <person name="Zhang D."/>
            <person name="Sun W.-H."/>
            <person name="Liu D.-K."/>
            <person name="Li Y."/>
            <person name="Chen G.-Z."/>
            <person name="Liu X.-D."/>
            <person name="Liao X.-Y."/>
            <person name="Jiang Y.-T."/>
            <person name="Yu X."/>
            <person name="Hao Y."/>
            <person name="Huang J."/>
            <person name="Zhao X.-W."/>
            <person name="Ke S."/>
            <person name="Chen Y.-Y."/>
            <person name="Wu W.-L."/>
            <person name="Hsu J.-L."/>
            <person name="Lin Y.-F."/>
            <person name="Huang M.-D."/>
            <person name="Li C.-Y."/>
            <person name="Huang L."/>
            <person name="Wang Z.-W."/>
            <person name="Zhao X."/>
            <person name="Zhong W.-Y."/>
            <person name="Peng D.-H."/>
            <person name="Ahmad S."/>
            <person name="Lan S."/>
            <person name="Zhang J.-S."/>
            <person name="Tsai W.-C."/>
            <person name="Van De Peer Y."/>
            <person name="Liu Z.-J."/>
        </authorList>
    </citation>
    <scope>NUCLEOTIDE SEQUENCE</scope>
    <source>
        <strain evidence="5">CP</strain>
        <tissue evidence="5">Leaves</tissue>
    </source>
</reference>
<name>A0AAV9CKH7_ACOCL</name>
<comment type="similarity">
    <text evidence="1">Belongs to the CDI family. ICK/KRP subfamily.</text>
</comment>
<dbReference type="PANTHER" id="PTHR46776">
    <property type="entry name" value="CYCLIN-DEPENDENT KINASE INHIBITOR 4-RELATED"/>
    <property type="match status" value="1"/>
</dbReference>
<sequence>MGKYMKKSKISGEVAVMEVSQSSLGVRTRAKTLALKRLQKPTSSPAPEAAAAGGGGGGGDYSDGCYLQLRSRRLEKPAFTTPEIRKSREKEKVCSGRNPNPRLEEAEDEDGEKGANHEASPESAGVEVSFGENVLESEGRGRATRESTPCSLIRCSETVGTPGSTTRTTNSAAANRRIQNPAHYNIPTTHEMEEFFAGAEKLQQEIFTEKYNYDPVNDTPLPGRYEWVRLDS</sequence>
<reference evidence="5" key="1">
    <citation type="journal article" date="2023" name="Nat. Commun.">
        <title>Diploid and tetraploid genomes of Acorus and the evolution of monocots.</title>
        <authorList>
            <person name="Ma L."/>
            <person name="Liu K.W."/>
            <person name="Li Z."/>
            <person name="Hsiao Y.Y."/>
            <person name="Qi Y."/>
            <person name="Fu T."/>
            <person name="Tang G.D."/>
            <person name="Zhang D."/>
            <person name="Sun W.H."/>
            <person name="Liu D.K."/>
            <person name="Li Y."/>
            <person name="Chen G.Z."/>
            <person name="Liu X.D."/>
            <person name="Liao X.Y."/>
            <person name="Jiang Y.T."/>
            <person name="Yu X."/>
            <person name="Hao Y."/>
            <person name="Huang J."/>
            <person name="Zhao X.W."/>
            <person name="Ke S."/>
            <person name="Chen Y.Y."/>
            <person name="Wu W.L."/>
            <person name="Hsu J.L."/>
            <person name="Lin Y.F."/>
            <person name="Huang M.D."/>
            <person name="Li C.Y."/>
            <person name="Huang L."/>
            <person name="Wang Z.W."/>
            <person name="Zhao X."/>
            <person name="Zhong W.Y."/>
            <person name="Peng D.H."/>
            <person name="Ahmad S."/>
            <person name="Lan S."/>
            <person name="Zhang J.S."/>
            <person name="Tsai W.C."/>
            <person name="Van de Peer Y."/>
            <person name="Liu Z.J."/>
        </authorList>
    </citation>
    <scope>NUCLEOTIDE SEQUENCE</scope>
    <source>
        <strain evidence="5">CP</strain>
    </source>
</reference>
<evidence type="ECO:0000313" key="6">
    <source>
        <dbReference type="Proteomes" id="UP001180020"/>
    </source>
</evidence>
<dbReference type="GO" id="GO:0004861">
    <property type="term" value="F:cyclin-dependent protein serine/threonine kinase inhibitor activity"/>
    <property type="evidence" value="ECO:0007669"/>
    <property type="project" value="InterPro"/>
</dbReference>
<accession>A0AAV9CKH7</accession>
<comment type="caution">
    <text evidence="5">The sequence shown here is derived from an EMBL/GenBank/DDBJ whole genome shotgun (WGS) entry which is preliminary data.</text>
</comment>
<evidence type="ECO:0000256" key="2">
    <source>
        <dbReference type="ARBA" id="ARBA00023013"/>
    </source>
</evidence>
<dbReference type="EMBL" id="JAUJYO010000018">
    <property type="protein sequence ID" value="KAK1289693.1"/>
    <property type="molecule type" value="Genomic_DNA"/>
</dbReference>
<dbReference type="PIRSF" id="PIRSF017811">
    <property type="entry name" value="CDK_inhib_pln"/>
    <property type="match status" value="1"/>
</dbReference>
<dbReference type="Gene3D" id="4.10.365.10">
    <property type="entry name" value="p27"/>
    <property type="match status" value="1"/>
</dbReference>
<keyword evidence="2 5" id="KW-0649">Protein kinase inhibitor</keyword>
<evidence type="ECO:0000313" key="5">
    <source>
        <dbReference type="EMBL" id="KAK1289693.1"/>
    </source>
</evidence>
<protein>
    <submittedName>
        <fullName evidence="5">Cyclin-dependent kinase inhibitor 3</fullName>
    </submittedName>
</protein>
<organism evidence="5 6">
    <name type="scientific">Acorus calamus</name>
    <name type="common">Sweet flag</name>
    <dbReference type="NCBI Taxonomy" id="4465"/>
    <lineage>
        <taxon>Eukaryota</taxon>
        <taxon>Viridiplantae</taxon>
        <taxon>Streptophyta</taxon>
        <taxon>Embryophyta</taxon>
        <taxon>Tracheophyta</taxon>
        <taxon>Spermatophyta</taxon>
        <taxon>Magnoliopsida</taxon>
        <taxon>Liliopsida</taxon>
        <taxon>Acoraceae</taxon>
        <taxon>Acorus</taxon>
    </lineage>
</organism>
<dbReference type="InterPro" id="IPR003175">
    <property type="entry name" value="CDI_dom"/>
</dbReference>
<evidence type="ECO:0000256" key="1">
    <source>
        <dbReference type="ARBA" id="ARBA00010274"/>
    </source>
</evidence>
<dbReference type="GO" id="GO:0005634">
    <property type="term" value="C:nucleus"/>
    <property type="evidence" value="ECO:0007669"/>
    <property type="project" value="InterPro"/>
</dbReference>
<dbReference type="InterPro" id="IPR044898">
    <property type="entry name" value="CDI_dom_sf"/>
</dbReference>
<feature type="domain" description="Cyclin-dependent kinase inhibitor" evidence="4">
    <location>
        <begin position="186"/>
        <end position="230"/>
    </location>
</feature>
<dbReference type="InterPro" id="IPR044275">
    <property type="entry name" value="KRP"/>
</dbReference>
<feature type="compositionally biased region" description="Basic and acidic residues" evidence="3">
    <location>
        <begin position="83"/>
        <end position="94"/>
    </location>
</feature>
<dbReference type="Pfam" id="PF02234">
    <property type="entry name" value="CDI"/>
    <property type="match status" value="1"/>
</dbReference>
<dbReference type="GO" id="GO:0051726">
    <property type="term" value="P:regulation of cell cycle"/>
    <property type="evidence" value="ECO:0007669"/>
    <property type="project" value="InterPro"/>
</dbReference>
<keyword evidence="6" id="KW-1185">Reference proteome</keyword>
<evidence type="ECO:0000259" key="4">
    <source>
        <dbReference type="Pfam" id="PF02234"/>
    </source>
</evidence>
<dbReference type="Proteomes" id="UP001180020">
    <property type="component" value="Unassembled WGS sequence"/>
</dbReference>
<gene>
    <name evidence="5" type="primary">KRP3</name>
    <name evidence="5" type="ORF">QJS10_CPB18g01956</name>
</gene>
<feature type="compositionally biased region" description="Gly residues" evidence="3">
    <location>
        <begin position="52"/>
        <end position="61"/>
    </location>
</feature>
<evidence type="ECO:0000256" key="3">
    <source>
        <dbReference type="SAM" id="MobiDB-lite"/>
    </source>
</evidence>
<feature type="region of interest" description="Disordered" evidence="3">
    <location>
        <begin position="36"/>
        <end position="129"/>
    </location>
</feature>
<proteinExistence type="inferred from homology"/>
<dbReference type="AlphaFoldDB" id="A0AAV9CKH7"/>